<dbReference type="PATRIC" id="fig|1379739.3.peg.1111"/>
<dbReference type="PANTHER" id="PTHR20858:SF17">
    <property type="entry name" value="HYDROXYMETHYLPYRIMIDINE_PHOSPHOMETHYLPYRIMIDINE KINASE THI20-RELATED"/>
    <property type="match status" value="1"/>
</dbReference>
<evidence type="ECO:0000256" key="9">
    <source>
        <dbReference type="ARBA" id="ARBA00022741"/>
    </source>
</evidence>
<dbReference type="GO" id="GO:0005829">
    <property type="term" value="C:cytosol"/>
    <property type="evidence" value="ECO:0007669"/>
    <property type="project" value="TreeGrafter"/>
</dbReference>
<dbReference type="OrthoDB" id="9810880at2"/>
<evidence type="ECO:0000256" key="6">
    <source>
        <dbReference type="ARBA" id="ARBA00012963"/>
    </source>
</evidence>
<dbReference type="Gene3D" id="3.40.1190.20">
    <property type="match status" value="1"/>
</dbReference>
<evidence type="ECO:0000256" key="2">
    <source>
        <dbReference type="ARBA" id="ARBA00000565"/>
    </source>
</evidence>
<keyword evidence="11" id="KW-0067">ATP-binding</keyword>
<keyword evidence="12" id="KW-0784">Thiamine biosynthesis</keyword>
<dbReference type="EC" id="2.7.4.7" evidence="6"/>
<evidence type="ECO:0000259" key="16">
    <source>
        <dbReference type="Pfam" id="PF08543"/>
    </source>
</evidence>
<proteinExistence type="inferred from homology"/>
<dbReference type="GO" id="GO:0009228">
    <property type="term" value="P:thiamine biosynthetic process"/>
    <property type="evidence" value="ECO:0007669"/>
    <property type="project" value="UniProtKB-KW"/>
</dbReference>
<comment type="pathway">
    <text evidence="13">Cofactor biosynthesis; thiamine diphosphate biosynthesis; 4-amino-2-methyl-5-diphosphomethylpyrimidine from 5-amino-1-(5-phospho-D-ribosyl)imidazole: step 2/3.</text>
</comment>
<comment type="caution">
    <text evidence="17">The sequence shown here is derived from an EMBL/GenBank/DDBJ whole genome shotgun (WGS) entry which is preliminary data.</text>
</comment>
<evidence type="ECO:0000256" key="3">
    <source>
        <dbReference type="ARBA" id="ARBA00004769"/>
    </source>
</evidence>
<evidence type="ECO:0000256" key="13">
    <source>
        <dbReference type="ARBA" id="ARBA00037917"/>
    </source>
</evidence>
<dbReference type="InterPro" id="IPR029056">
    <property type="entry name" value="Ribokinase-like"/>
</dbReference>
<evidence type="ECO:0000256" key="12">
    <source>
        <dbReference type="ARBA" id="ARBA00022977"/>
    </source>
</evidence>
<comment type="similarity">
    <text evidence="4">Belongs to the ThiD family.</text>
</comment>
<dbReference type="SUPFAM" id="SSF53613">
    <property type="entry name" value="Ribokinase-like"/>
    <property type="match status" value="1"/>
</dbReference>
<accession>A0A0D1BSJ7</accession>
<dbReference type="GO" id="GO:0005524">
    <property type="term" value="F:ATP binding"/>
    <property type="evidence" value="ECO:0007669"/>
    <property type="project" value="UniProtKB-KW"/>
</dbReference>
<comment type="pathway">
    <text evidence="3">Cofactor biosynthesis; thiamine diphosphate biosynthesis; 4-amino-2-methyl-5-diphosphomethylpyrimidine from 5-amino-1-(5-phospho-D-ribosyl)imidazole: step 3/3.</text>
</comment>
<dbReference type="InterPro" id="IPR013749">
    <property type="entry name" value="PM/HMP-P_kinase-1"/>
</dbReference>
<evidence type="ECO:0000256" key="4">
    <source>
        <dbReference type="ARBA" id="ARBA00009879"/>
    </source>
</evidence>
<dbReference type="EC" id="2.7.1.49" evidence="5"/>
<evidence type="ECO:0000256" key="15">
    <source>
        <dbReference type="ARBA" id="ARBA00043176"/>
    </source>
</evidence>
<evidence type="ECO:0000256" key="1">
    <source>
        <dbReference type="ARBA" id="ARBA00000151"/>
    </source>
</evidence>
<evidence type="ECO:0000256" key="11">
    <source>
        <dbReference type="ARBA" id="ARBA00022840"/>
    </source>
</evidence>
<dbReference type="PANTHER" id="PTHR20858">
    <property type="entry name" value="PHOSPHOMETHYLPYRIMIDINE KINASE"/>
    <property type="match status" value="1"/>
</dbReference>
<dbReference type="NCBIfam" id="TIGR00097">
    <property type="entry name" value="HMP-P_kinase"/>
    <property type="match status" value="1"/>
</dbReference>
<keyword evidence="8" id="KW-0808">Transferase</keyword>
<dbReference type="HOGENOM" id="CLU_020520_0_1_9"/>
<dbReference type="Pfam" id="PF08543">
    <property type="entry name" value="Phos_pyr_kin"/>
    <property type="match status" value="1"/>
</dbReference>
<dbReference type="InterPro" id="IPR004399">
    <property type="entry name" value="HMP/HMP-P_kinase_dom"/>
</dbReference>
<reference evidence="17 18" key="1">
    <citation type="submission" date="2014-06" db="EMBL/GenBank/DDBJ databases">
        <title>Genome characterization of distinct group I Clostridium botulinum lineages.</title>
        <authorList>
            <person name="Giordani F."/>
            <person name="Anselmo A."/>
            <person name="Fillo S."/>
            <person name="Palozzi A.M."/>
            <person name="Fortunato A."/>
            <person name="Gentile B."/>
            <person name="Ciammaruconi A."/>
            <person name="Anniballi F."/>
            <person name="De Medici D."/>
            <person name="Lista F."/>
        </authorList>
    </citation>
    <scope>NUCLEOTIDE SEQUENCE [LARGE SCALE GENOMIC DNA]</scope>
    <source>
        <strain evidence="17 18">B2 450</strain>
    </source>
</reference>
<dbReference type="RefSeq" id="WP_003488894.1">
    <property type="nucleotide sequence ID" value="NZ_JXSU01000007.1"/>
</dbReference>
<evidence type="ECO:0000256" key="10">
    <source>
        <dbReference type="ARBA" id="ARBA00022777"/>
    </source>
</evidence>
<dbReference type="GO" id="GO:0008902">
    <property type="term" value="F:hydroxymethylpyrimidine kinase activity"/>
    <property type="evidence" value="ECO:0007669"/>
    <property type="project" value="UniProtKB-EC"/>
</dbReference>
<gene>
    <name evidence="17" type="ORF">N495_03965</name>
</gene>
<sequence>MKKVLSIAGSDCSGGAGIQADLKTFSAHGVFGMSVIVSVVAENTSRVINIQDVTPDMIKSQIDAVYEDIGTDAVKIGMLSTPDCMKAVSEKLQEYKPKNVVIDPVMYAKNGCPLMDPNSVSTLIESIIYHADILTPNIPEAERISGYKIKTIEDMEKAAGIIEGMGCKSVLIKGGHYIGDAIDVLYDGKKFYHYKTQRINTKNTHGTGCTLSSAIASNLALGFEINEAVRRAKNYITMAIEHSLEIGKGNGPTNHFYQVYLNGLQGMELDKETKCSQ</sequence>
<feature type="domain" description="Pyridoxamine kinase/Phosphomethylpyrimidine kinase" evidence="16">
    <location>
        <begin position="11"/>
        <end position="254"/>
    </location>
</feature>
<evidence type="ECO:0000256" key="5">
    <source>
        <dbReference type="ARBA" id="ARBA00012135"/>
    </source>
</evidence>
<protein>
    <recommendedName>
        <fullName evidence="7">Hydroxymethylpyrimidine/phosphomethylpyrimidine kinase</fullName>
        <ecNumber evidence="5">2.7.1.49</ecNumber>
        <ecNumber evidence="6">2.7.4.7</ecNumber>
    </recommendedName>
    <alternativeName>
        <fullName evidence="14">Hydroxymethylpyrimidine kinase</fullName>
    </alternativeName>
    <alternativeName>
        <fullName evidence="15">Hydroxymethylpyrimidine phosphate kinase</fullName>
    </alternativeName>
</protein>
<dbReference type="EMBL" id="JXSU01000007">
    <property type="protein sequence ID" value="KIS22772.1"/>
    <property type="molecule type" value="Genomic_DNA"/>
</dbReference>
<evidence type="ECO:0000256" key="8">
    <source>
        <dbReference type="ARBA" id="ARBA00022679"/>
    </source>
</evidence>
<comment type="catalytic activity">
    <reaction evidence="1">
        <text>4-amino-5-hydroxymethyl-2-methylpyrimidine + ATP = 4-amino-2-methyl-5-(phosphooxymethyl)pyrimidine + ADP + H(+)</text>
        <dbReference type="Rhea" id="RHEA:23096"/>
        <dbReference type="ChEBI" id="CHEBI:15378"/>
        <dbReference type="ChEBI" id="CHEBI:16892"/>
        <dbReference type="ChEBI" id="CHEBI:30616"/>
        <dbReference type="ChEBI" id="CHEBI:58354"/>
        <dbReference type="ChEBI" id="CHEBI:456216"/>
        <dbReference type="EC" id="2.7.1.49"/>
    </reaction>
</comment>
<organism evidence="17 18">
    <name type="scientific">Clostridium botulinum B2 450</name>
    <dbReference type="NCBI Taxonomy" id="1379739"/>
    <lineage>
        <taxon>Bacteria</taxon>
        <taxon>Bacillati</taxon>
        <taxon>Bacillota</taxon>
        <taxon>Clostridia</taxon>
        <taxon>Eubacteriales</taxon>
        <taxon>Clostridiaceae</taxon>
        <taxon>Clostridium</taxon>
    </lineage>
</organism>
<evidence type="ECO:0000313" key="17">
    <source>
        <dbReference type="EMBL" id="KIS22772.1"/>
    </source>
</evidence>
<evidence type="ECO:0000313" key="18">
    <source>
        <dbReference type="Proteomes" id="UP000032250"/>
    </source>
</evidence>
<evidence type="ECO:0000256" key="7">
    <source>
        <dbReference type="ARBA" id="ARBA00019161"/>
    </source>
</evidence>
<name>A0A0D1BSJ7_CLOBO</name>
<dbReference type="FunFam" id="3.40.1190.20:FF:000003">
    <property type="entry name" value="Phosphomethylpyrimidine kinase ThiD"/>
    <property type="match status" value="1"/>
</dbReference>
<dbReference type="CDD" id="cd01169">
    <property type="entry name" value="HMPP_kinase"/>
    <property type="match status" value="1"/>
</dbReference>
<dbReference type="AlphaFoldDB" id="A0A0D1BSJ7"/>
<dbReference type="Proteomes" id="UP000032250">
    <property type="component" value="Unassembled WGS sequence"/>
</dbReference>
<dbReference type="GO" id="GO:0008972">
    <property type="term" value="F:phosphomethylpyrimidine kinase activity"/>
    <property type="evidence" value="ECO:0007669"/>
    <property type="project" value="UniProtKB-EC"/>
</dbReference>
<comment type="catalytic activity">
    <reaction evidence="2">
        <text>4-amino-2-methyl-5-(phosphooxymethyl)pyrimidine + ATP = 4-amino-2-methyl-5-(diphosphooxymethyl)pyrimidine + ADP</text>
        <dbReference type="Rhea" id="RHEA:19893"/>
        <dbReference type="ChEBI" id="CHEBI:30616"/>
        <dbReference type="ChEBI" id="CHEBI:57841"/>
        <dbReference type="ChEBI" id="CHEBI:58354"/>
        <dbReference type="ChEBI" id="CHEBI:456216"/>
        <dbReference type="EC" id="2.7.4.7"/>
    </reaction>
</comment>
<evidence type="ECO:0000256" key="14">
    <source>
        <dbReference type="ARBA" id="ARBA00042102"/>
    </source>
</evidence>
<keyword evidence="10 17" id="KW-0418">Kinase</keyword>
<keyword evidence="9" id="KW-0547">Nucleotide-binding</keyword>